<keyword evidence="1" id="KW-0732">Signal</keyword>
<feature type="signal peptide" evidence="1">
    <location>
        <begin position="1"/>
        <end position="20"/>
    </location>
</feature>
<gene>
    <name evidence="4" type="primary">LOC129330977</name>
</gene>
<organism evidence="3 4">
    <name type="scientific">Eublepharis macularius</name>
    <name type="common">Leopard gecko</name>
    <name type="synonym">Cyrtodactylus macularius</name>
    <dbReference type="NCBI Taxonomy" id="481883"/>
    <lineage>
        <taxon>Eukaryota</taxon>
        <taxon>Metazoa</taxon>
        <taxon>Chordata</taxon>
        <taxon>Craniata</taxon>
        <taxon>Vertebrata</taxon>
        <taxon>Euteleostomi</taxon>
        <taxon>Lepidosauria</taxon>
        <taxon>Squamata</taxon>
        <taxon>Bifurcata</taxon>
        <taxon>Gekkota</taxon>
        <taxon>Eublepharidae</taxon>
        <taxon>Eublepharinae</taxon>
        <taxon>Eublepharis</taxon>
    </lineage>
</organism>
<evidence type="ECO:0000313" key="3">
    <source>
        <dbReference type="Proteomes" id="UP001190640"/>
    </source>
</evidence>
<dbReference type="PANTHER" id="PTHR47395:SF1">
    <property type="entry name" value="BPI FOLD-CONTAINING FAMILY B MEMBER 1"/>
    <property type="match status" value="1"/>
</dbReference>
<dbReference type="Pfam" id="PF01273">
    <property type="entry name" value="LBP_BPI_CETP"/>
    <property type="match status" value="1"/>
</dbReference>
<dbReference type="RefSeq" id="XP_054837253.1">
    <property type="nucleotide sequence ID" value="XM_054981278.1"/>
</dbReference>
<dbReference type="GO" id="GO:0070062">
    <property type="term" value="C:extracellular exosome"/>
    <property type="evidence" value="ECO:0007669"/>
    <property type="project" value="TreeGrafter"/>
</dbReference>
<feature type="chain" id="PRO_5041731190" evidence="1">
    <location>
        <begin position="21"/>
        <end position="485"/>
    </location>
</feature>
<name>A0AA97JEN3_EUBMA</name>
<feature type="domain" description="Lipid-binding serum glycoprotein N-terminal" evidence="2">
    <location>
        <begin position="45"/>
        <end position="224"/>
    </location>
</feature>
<reference evidence="4" key="1">
    <citation type="submission" date="2025-08" db="UniProtKB">
        <authorList>
            <consortium name="RefSeq"/>
        </authorList>
    </citation>
    <scope>IDENTIFICATION</scope>
    <source>
        <tissue evidence="4">Blood</tissue>
    </source>
</reference>
<dbReference type="SUPFAM" id="SSF55394">
    <property type="entry name" value="Bactericidal permeability-increasing protein, BPI"/>
    <property type="match status" value="2"/>
</dbReference>
<evidence type="ECO:0000256" key="1">
    <source>
        <dbReference type="SAM" id="SignalP"/>
    </source>
</evidence>
<dbReference type="KEGG" id="emc:129330977"/>
<dbReference type="GO" id="GO:0034144">
    <property type="term" value="P:negative regulation of toll-like receptor 4 signaling pathway"/>
    <property type="evidence" value="ECO:0007669"/>
    <property type="project" value="TreeGrafter"/>
</dbReference>
<dbReference type="Gene3D" id="3.15.10.10">
    <property type="entry name" value="Bactericidal permeability-increasing protein, domain 1"/>
    <property type="match status" value="1"/>
</dbReference>
<dbReference type="InterPro" id="IPR021193">
    <property type="entry name" value="Bpifb1"/>
</dbReference>
<dbReference type="InterPro" id="IPR017943">
    <property type="entry name" value="Bactericidal_perm-incr_a/b_dom"/>
</dbReference>
<dbReference type="Gene3D" id="3.15.20.10">
    <property type="entry name" value="Bactericidal permeability-increasing protein, domain 2"/>
    <property type="match status" value="1"/>
</dbReference>
<proteinExistence type="predicted"/>
<evidence type="ECO:0000313" key="4">
    <source>
        <dbReference type="RefSeq" id="XP_054837253.1"/>
    </source>
</evidence>
<dbReference type="GeneID" id="129330977"/>
<dbReference type="PANTHER" id="PTHR47395">
    <property type="entry name" value="BPI FOLD-CONTAINING FAMILY B MEMBER 1"/>
    <property type="match status" value="1"/>
</dbReference>
<keyword evidence="3" id="KW-1185">Reference proteome</keyword>
<dbReference type="GO" id="GO:0008289">
    <property type="term" value="F:lipid binding"/>
    <property type="evidence" value="ECO:0007669"/>
    <property type="project" value="InterPro"/>
</dbReference>
<dbReference type="GO" id="GO:0002227">
    <property type="term" value="P:innate immune response in mucosa"/>
    <property type="evidence" value="ECO:0007669"/>
    <property type="project" value="TreeGrafter"/>
</dbReference>
<protein>
    <submittedName>
        <fullName evidence="4">BPI fold-containing family B member 1-like</fullName>
    </submittedName>
</protein>
<dbReference type="InterPro" id="IPR017942">
    <property type="entry name" value="Lipid-bd_serum_glycop_N"/>
</dbReference>
<accession>A0AA97JEN3</accession>
<sequence length="485" mass="53193">MLPFLCLVILCGVLTQNAQGYDNPLAIASLSPQLLQQLISHRMNTQELKDRLQGLPLEDVIKKGAREGNRGGGFLSGIPLLGGLLNNVIGNILGVKINNVELLKLNIGFDEREAKIIVTIPADIELELKLPLNLFSRLLHLKLYLDIQVGVRVDRDPSTGHVRLIIGNCHNTPGHLRITVLDNANFVVRTVNNVVKLVTDVLEKTLPHLLQKELCPLVNGVVQNVLDLLQGAFNSEMHGERVQFLPESFDVHDGSFNLAYQGLMQRPGGQREVIRPDSVPLSAVPLEGSSMNMVLSSNYLSSAVRALLPPQSFNFDIASQGEGAAFRQQIAAVLPEASNVRMLQIASGVPSLSLTVGKIQLWQQIKIRFFTEHLTRDYRPLFILRATVAFTVHPSVIDGKMILALHSVRIQNLQLVNSDRHFDVQRMANLIAQLVSTSLLPHQNKSLAVGIPLPLVQNLGLRSLHVTVGKDAVMIVPSGEVPVSA</sequence>
<dbReference type="AlphaFoldDB" id="A0AA97JEN3"/>
<dbReference type="Proteomes" id="UP001190640">
    <property type="component" value="Chromosome 5"/>
</dbReference>
<evidence type="ECO:0000259" key="2">
    <source>
        <dbReference type="Pfam" id="PF01273"/>
    </source>
</evidence>